<dbReference type="EMBL" id="ML119649">
    <property type="protein sequence ID" value="RPA86426.1"/>
    <property type="molecule type" value="Genomic_DNA"/>
</dbReference>
<dbReference type="PANTHER" id="PTHR10887">
    <property type="entry name" value="DNA2/NAM7 HELICASE FAMILY"/>
    <property type="match status" value="1"/>
</dbReference>
<accession>A0A3N4IL88</accession>
<dbReference type="AlphaFoldDB" id="A0A3N4IL88"/>
<dbReference type="Gene3D" id="3.40.50.300">
    <property type="entry name" value="P-loop containing nucleotide triphosphate hydrolases"/>
    <property type="match status" value="1"/>
</dbReference>
<sequence>MADQGSSRDFCSLIRLMRDPKRVLLVEFGEALAIGFVAPLWCLQSISRHTGMLPFRRWIEGSSPEAPPLQPSPPQNLLHGEMDLSSITVDGRELLLSIDAPDANEVQQRTALDQGQSEALVIALTNELGLVQGPPGTGKSFVAVELTKVFWKNKHLYGSNPIFISSTTNAALDKLIEKALDACPDLKICRLGNQSESTIVQEKCESMWSLNKDHHYSMPSKLRDDMKSLGSDLVRKAQLMLNIHQTHQMQPPTRSNLDSLTRGLLRFFQLRNQSQHQKSLHDAALLRSMDIVAFTTTGAAMFDHLLSAVGAEVLLAEEAAETTEADSIISLKRTLKHCVLIGDPLQLRPHINQPEEFAADMPNGRDYCLDMSLFEKLI</sequence>
<dbReference type="InterPro" id="IPR041677">
    <property type="entry name" value="DNA2/NAM7_AAA_11"/>
</dbReference>
<dbReference type="Pfam" id="PF13086">
    <property type="entry name" value="AAA_11"/>
    <property type="match status" value="1"/>
</dbReference>
<dbReference type="OrthoDB" id="2423195at2759"/>
<dbReference type="GO" id="GO:0031048">
    <property type="term" value="P:regulatory ncRNA-mediated heterochromatin formation"/>
    <property type="evidence" value="ECO:0007669"/>
    <property type="project" value="TreeGrafter"/>
</dbReference>
<dbReference type="GO" id="GO:0004386">
    <property type="term" value="F:helicase activity"/>
    <property type="evidence" value="ECO:0007669"/>
    <property type="project" value="InterPro"/>
</dbReference>
<dbReference type="PANTHER" id="PTHR10887:SF341">
    <property type="entry name" value="NFX1-TYPE ZINC FINGER-CONTAINING PROTEIN 1"/>
    <property type="match status" value="1"/>
</dbReference>
<organism evidence="2 3">
    <name type="scientific">Ascobolus immersus RN42</name>
    <dbReference type="NCBI Taxonomy" id="1160509"/>
    <lineage>
        <taxon>Eukaryota</taxon>
        <taxon>Fungi</taxon>
        <taxon>Dikarya</taxon>
        <taxon>Ascomycota</taxon>
        <taxon>Pezizomycotina</taxon>
        <taxon>Pezizomycetes</taxon>
        <taxon>Pezizales</taxon>
        <taxon>Ascobolaceae</taxon>
        <taxon>Ascobolus</taxon>
    </lineage>
</organism>
<proteinExistence type="predicted"/>
<dbReference type="STRING" id="1160509.A0A3N4IL88"/>
<reference evidence="2 3" key="1">
    <citation type="journal article" date="2018" name="Nat. Ecol. Evol.">
        <title>Pezizomycetes genomes reveal the molecular basis of ectomycorrhizal truffle lifestyle.</title>
        <authorList>
            <person name="Murat C."/>
            <person name="Payen T."/>
            <person name="Noel B."/>
            <person name="Kuo A."/>
            <person name="Morin E."/>
            <person name="Chen J."/>
            <person name="Kohler A."/>
            <person name="Krizsan K."/>
            <person name="Balestrini R."/>
            <person name="Da Silva C."/>
            <person name="Montanini B."/>
            <person name="Hainaut M."/>
            <person name="Levati E."/>
            <person name="Barry K.W."/>
            <person name="Belfiori B."/>
            <person name="Cichocki N."/>
            <person name="Clum A."/>
            <person name="Dockter R.B."/>
            <person name="Fauchery L."/>
            <person name="Guy J."/>
            <person name="Iotti M."/>
            <person name="Le Tacon F."/>
            <person name="Lindquist E.A."/>
            <person name="Lipzen A."/>
            <person name="Malagnac F."/>
            <person name="Mello A."/>
            <person name="Molinier V."/>
            <person name="Miyauchi S."/>
            <person name="Poulain J."/>
            <person name="Riccioni C."/>
            <person name="Rubini A."/>
            <person name="Sitrit Y."/>
            <person name="Splivallo R."/>
            <person name="Traeger S."/>
            <person name="Wang M."/>
            <person name="Zifcakova L."/>
            <person name="Wipf D."/>
            <person name="Zambonelli A."/>
            <person name="Paolocci F."/>
            <person name="Nowrousian M."/>
            <person name="Ottonello S."/>
            <person name="Baldrian P."/>
            <person name="Spatafora J.W."/>
            <person name="Henrissat B."/>
            <person name="Nagy L.G."/>
            <person name="Aury J.M."/>
            <person name="Wincker P."/>
            <person name="Grigoriev I.V."/>
            <person name="Bonfante P."/>
            <person name="Martin F.M."/>
        </authorList>
    </citation>
    <scope>NUCLEOTIDE SEQUENCE [LARGE SCALE GENOMIC DNA]</scope>
    <source>
        <strain evidence="2 3">RN42</strain>
    </source>
</reference>
<feature type="domain" description="DNA2/NAM7 helicase helicase" evidence="1">
    <location>
        <begin position="112"/>
        <end position="351"/>
    </location>
</feature>
<dbReference type="Proteomes" id="UP000275078">
    <property type="component" value="Unassembled WGS sequence"/>
</dbReference>
<evidence type="ECO:0000313" key="3">
    <source>
        <dbReference type="Proteomes" id="UP000275078"/>
    </source>
</evidence>
<dbReference type="InterPro" id="IPR045055">
    <property type="entry name" value="DNA2/NAM7-like"/>
</dbReference>
<evidence type="ECO:0000259" key="1">
    <source>
        <dbReference type="Pfam" id="PF13086"/>
    </source>
</evidence>
<gene>
    <name evidence="2" type="ORF">BJ508DRAFT_347606</name>
</gene>
<dbReference type="InterPro" id="IPR027417">
    <property type="entry name" value="P-loop_NTPase"/>
</dbReference>
<protein>
    <recommendedName>
        <fullName evidence="1">DNA2/NAM7 helicase helicase domain-containing protein</fullName>
    </recommendedName>
</protein>
<dbReference type="GO" id="GO:0031380">
    <property type="term" value="C:nuclear RNA-directed RNA polymerase complex"/>
    <property type="evidence" value="ECO:0007669"/>
    <property type="project" value="TreeGrafter"/>
</dbReference>
<evidence type="ECO:0000313" key="2">
    <source>
        <dbReference type="EMBL" id="RPA86426.1"/>
    </source>
</evidence>
<dbReference type="SUPFAM" id="SSF52540">
    <property type="entry name" value="P-loop containing nucleoside triphosphate hydrolases"/>
    <property type="match status" value="1"/>
</dbReference>
<name>A0A3N4IL88_ASCIM</name>
<keyword evidence="3" id="KW-1185">Reference proteome</keyword>